<dbReference type="InterPro" id="IPR012337">
    <property type="entry name" value="RNaseH-like_sf"/>
</dbReference>
<evidence type="ECO:0000259" key="9">
    <source>
        <dbReference type="PROSITE" id="PS50175"/>
    </source>
</evidence>
<dbReference type="CDD" id="cd01647">
    <property type="entry name" value="RT_LTR"/>
    <property type="match status" value="1"/>
</dbReference>
<evidence type="ECO:0000256" key="3">
    <source>
        <dbReference type="ARBA" id="ARBA00022695"/>
    </source>
</evidence>
<dbReference type="Pfam" id="PF00665">
    <property type="entry name" value="rve"/>
    <property type="match status" value="1"/>
</dbReference>
<dbReference type="InterPro" id="IPR041588">
    <property type="entry name" value="Integrase_H2C2"/>
</dbReference>
<keyword evidence="5" id="KW-0255">Endonuclease</keyword>
<dbReference type="FunFam" id="3.30.420.10:FF:000032">
    <property type="entry name" value="Retrovirus-related Pol polyprotein from transposon 297-like Protein"/>
    <property type="match status" value="1"/>
</dbReference>
<dbReference type="InterPro" id="IPR001995">
    <property type="entry name" value="Peptidase_A2_cat"/>
</dbReference>
<evidence type="ECO:0000313" key="12">
    <source>
        <dbReference type="EMBL" id="JAC97245.1"/>
    </source>
</evidence>
<sequence length="1040" mass="118351">MHTRLQTSGKRIGETLAAESASLPPSYRLFITDRQSRTQFLVDTGSEVSVFPHKQQPNSKMATGYQLIAVNGTPVNTFGVATIVLNIGLRRSLTWRFILADVSNPIIGADLLSHYGLLVDLKNQQLIDETTRLCTSGTTRSVNVQSIKFQQPDQSSRFWQLLAEFPKITRPDGAPTQVTHTTQHHIKTTPGTPISSRARRLAPDRLKIAKSEFQKMIKLGIARPSDSPWSSPLHLAPKKCGEWRPCGDYRRLNERTIPDRYPVRCLEDFTANLHGTSCYSTIDLIRAFNQIPVANKDVHKTAIITPFGLFEFPFMTFGLRNAAQTFQRFIDEVTRDLPFVFAYIDDLLIASANETEHQQHLRVVFQRLQHYGLVINTTKTKLGLKEVEFLGHTITAHGIKPLEERVKVIADYPRPSTITKLRNFIGTINFYRKFINHAASLLAPLNKLLEGPKICGKTPIHWTTELEDAFSNCKKALANATLLAHPDNNAEWAIFSDASESGIGAALQQRIDEHWQPLAFFSRKLATSVQKRSTYDRELNAVYEAVQYFRHIFEGRHIVIYTDHKPLIHAFKQKPERASPWQFRRLDFIGQFTTDIRHISGSNNIVADALSRVDAIHTAIRSEELATAQTNDAELQQLLHSSNTPLELRKIKSNTTDTTVYCDISTGTARPFVPQPLRRRIFNTLHSVSHPGRRATRRLITQRYVWPSMNKDCITWTKECIQCQRNKISRHTFSPIANFQPPSRRFEHIHIDLVTLPLSKGHTKCLTIIDRFTRYPAASPLIDGTVDRVAHALMQTWISYFGIPLRITTDLGGQFESDLFRKLADLLGFKHQRTTSYHPQSNGLIERFHRQLKSSLLCHNESWYDALPAVLLGLRAAFKEDVQATPAEIVFGESIRLPGEFLTPSTHTIEAPELVKTLRKAFQNLSPTPASRHTREKIFISKDLGNSTHVFIRNDKVKQSFSSPYDGPFPVMERFEKYYKVLLYGKPTHISIDRLKPAFICSDDIEHLNLNPSGNINNINPNPSTTTQRHRKRVRFKTPT</sequence>
<dbReference type="GO" id="GO:0042575">
    <property type="term" value="C:DNA polymerase complex"/>
    <property type="evidence" value="ECO:0007669"/>
    <property type="project" value="UniProtKB-ARBA"/>
</dbReference>
<dbReference type="FunFam" id="3.30.70.270:FF:000020">
    <property type="entry name" value="Transposon Tf2-6 polyprotein-like Protein"/>
    <property type="match status" value="1"/>
</dbReference>
<dbReference type="InterPro" id="IPR021109">
    <property type="entry name" value="Peptidase_aspartic_dom_sf"/>
</dbReference>
<evidence type="ECO:0000256" key="7">
    <source>
        <dbReference type="ARBA" id="ARBA00023268"/>
    </source>
</evidence>
<feature type="domain" description="Peptidase A2" evidence="9">
    <location>
        <begin position="38"/>
        <end position="111"/>
    </location>
</feature>
<dbReference type="PANTHER" id="PTHR37984:SF5">
    <property type="entry name" value="PROTEIN NYNRIN-LIKE"/>
    <property type="match status" value="1"/>
</dbReference>
<keyword evidence="7" id="KW-0511">Multifunctional enzyme</keyword>
<accession>A0A0A1WEZ6</accession>
<feature type="domain" description="Integrase catalytic" evidence="11">
    <location>
        <begin position="737"/>
        <end position="906"/>
    </location>
</feature>
<evidence type="ECO:0000256" key="4">
    <source>
        <dbReference type="ARBA" id="ARBA00022722"/>
    </source>
</evidence>
<dbReference type="InterPro" id="IPR000477">
    <property type="entry name" value="RT_dom"/>
</dbReference>
<dbReference type="GO" id="GO:0004190">
    <property type="term" value="F:aspartic-type endopeptidase activity"/>
    <property type="evidence" value="ECO:0007669"/>
    <property type="project" value="InterPro"/>
</dbReference>
<dbReference type="AlphaFoldDB" id="A0A0A1WEZ6"/>
<feature type="compositionally biased region" description="Low complexity" evidence="8">
    <location>
        <begin position="1014"/>
        <end position="1027"/>
    </location>
</feature>
<keyword evidence="6" id="KW-0378">Hydrolase</keyword>
<keyword evidence="3" id="KW-0548">Nucleotidyltransferase</keyword>
<dbReference type="EC" id="2.7.7.49" evidence="1"/>
<dbReference type="Pfam" id="PF17921">
    <property type="entry name" value="Integrase_H2C2"/>
    <property type="match status" value="1"/>
</dbReference>
<dbReference type="Gene3D" id="3.30.420.10">
    <property type="entry name" value="Ribonuclease H-like superfamily/Ribonuclease H"/>
    <property type="match status" value="1"/>
</dbReference>
<dbReference type="GO" id="GO:0006508">
    <property type="term" value="P:proteolysis"/>
    <property type="evidence" value="ECO:0007669"/>
    <property type="project" value="InterPro"/>
</dbReference>
<dbReference type="PROSITE" id="PS50175">
    <property type="entry name" value="ASP_PROT_RETROV"/>
    <property type="match status" value="1"/>
</dbReference>
<organism evidence="12">
    <name type="scientific">Zeugodacus cucurbitae</name>
    <name type="common">Melon fruit fly</name>
    <name type="synonym">Bactrocera cucurbitae</name>
    <dbReference type="NCBI Taxonomy" id="28588"/>
    <lineage>
        <taxon>Eukaryota</taxon>
        <taxon>Metazoa</taxon>
        <taxon>Ecdysozoa</taxon>
        <taxon>Arthropoda</taxon>
        <taxon>Hexapoda</taxon>
        <taxon>Insecta</taxon>
        <taxon>Pterygota</taxon>
        <taxon>Neoptera</taxon>
        <taxon>Endopterygota</taxon>
        <taxon>Diptera</taxon>
        <taxon>Brachycera</taxon>
        <taxon>Muscomorpha</taxon>
        <taxon>Tephritoidea</taxon>
        <taxon>Tephritidae</taxon>
        <taxon>Zeugodacus</taxon>
        <taxon>Zeugodacus</taxon>
    </lineage>
</organism>
<dbReference type="Gene3D" id="1.10.340.70">
    <property type="match status" value="1"/>
</dbReference>
<dbReference type="InterPro" id="IPR050951">
    <property type="entry name" value="Retrovirus_Pol_polyprotein"/>
</dbReference>
<reference evidence="12" key="2">
    <citation type="journal article" date="2015" name="Gigascience">
        <title>Reconstructing a comprehensive transcriptome assembly of a white-pupal translocated strain of the pest fruit fly Bactrocera cucurbitae.</title>
        <authorList>
            <person name="Sim S.B."/>
            <person name="Calla B."/>
            <person name="Hall B."/>
            <person name="DeRego T."/>
            <person name="Geib S.M."/>
        </authorList>
    </citation>
    <scope>NUCLEOTIDE SEQUENCE</scope>
</reference>
<reference evidence="12" key="1">
    <citation type="submission" date="2014-11" db="EMBL/GenBank/DDBJ databases">
        <authorList>
            <person name="Geib S."/>
        </authorList>
    </citation>
    <scope>NUCLEOTIDE SEQUENCE</scope>
</reference>
<evidence type="ECO:0000256" key="8">
    <source>
        <dbReference type="SAM" id="MobiDB-lite"/>
    </source>
</evidence>
<evidence type="ECO:0000256" key="1">
    <source>
        <dbReference type="ARBA" id="ARBA00012493"/>
    </source>
</evidence>
<dbReference type="PROSITE" id="PS50994">
    <property type="entry name" value="INTEGRASE"/>
    <property type="match status" value="1"/>
</dbReference>
<proteinExistence type="predicted"/>
<gene>
    <name evidence="12" type="primary">TY3B-I_2</name>
    <name evidence="12" type="ORF">g.41853</name>
</gene>
<dbReference type="PROSITE" id="PS50878">
    <property type="entry name" value="RT_POL"/>
    <property type="match status" value="1"/>
</dbReference>
<dbReference type="PANTHER" id="PTHR37984">
    <property type="entry name" value="PROTEIN CBG26694"/>
    <property type="match status" value="1"/>
</dbReference>
<keyword evidence="4" id="KW-0540">Nuclease</keyword>
<dbReference type="Pfam" id="PF17919">
    <property type="entry name" value="RT_RNaseH_2"/>
    <property type="match status" value="1"/>
</dbReference>
<dbReference type="InterPro" id="IPR043502">
    <property type="entry name" value="DNA/RNA_pol_sf"/>
</dbReference>
<dbReference type="GO" id="GO:0004519">
    <property type="term" value="F:endonuclease activity"/>
    <property type="evidence" value="ECO:0007669"/>
    <property type="project" value="UniProtKB-KW"/>
</dbReference>
<evidence type="ECO:0000256" key="5">
    <source>
        <dbReference type="ARBA" id="ARBA00022759"/>
    </source>
</evidence>
<dbReference type="Gene3D" id="3.30.70.270">
    <property type="match status" value="2"/>
</dbReference>
<feature type="region of interest" description="Disordered" evidence="8">
    <location>
        <begin position="1014"/>
        <end position="1040"/>
    </location>
</feature>
<evidence type="ECO:0000259" key="11">
    <source>
        <dbReference type="PROSITE" id="PS50994"/>
    </source>
</evidence>
<dbReference type="SUPFAM" id="SSF53098">
    <property type="entry name" value="Ribonuclease H-like"/>
    <property type="match status" value="1"/>
</dbReference>
<dbReference type="InterPro" id="IPR036397">
    <property type="entry name" value="RNaseH_sf"/>
</dbReference>
<dbReference type="CDD" id="cd09274">
    <property type="entry name" value="RNase_HI_RT_Ty3"/>
    <property type="match status" value="1"/>
</dbReference>
<feature type="domain" description="Reverse transcriptase" evidence="10">
    <location>
        <begin position="217"/>
        <end position="394"/>
    </location>
</feature>
<dbReference type="Pfam" id="PF00078">
    <property type="entry name" value="RVT_1"/>
    <property type="match status" value="1"/>
</dbReference>
<evidence type="ECO:0000256" key="2">
    <source>
        <dbReference type="ARBA" id="ARBA00022679"/>
    </source>
</evidence>
<dbReference type="InterPro" id="IPR001584">
    <property type="entry name" value="Integrase_cat-core"/>
</dbReference>
<dbReference type="Gene3D" id="2.40.70.10">
    <property type="entry name" value="Acid Proteases"/>
    <property type="match status" value="1"/>
</dbReference>
<dbReference type="FunFam" id="1.10.340.70:FF:000004">
    <property type="entry name" value="Retrovirus-related Pol polyprotein from transposon 297-like Protein"/>
    <property type="match status" value="1"/>
</dbReference>
<keyword evidence="2" id="KW-0808">Transferase</keyword>
<protein>
    <recommendedName>
        <fullName evidence="1">RNA-directed DNA polymerase</fullName>
        <ecNumber evidence="1">2.7.7.49</ecNumber>
    </recommendedName>
</protein>
<dbReference type="GO" id="GO:0003964">
    <property type="term" value="F:RNA-directed DNA polymerase activity"/>
    <property type="evidence" value="ECO:0007669"/>
    <property type="project" value="UniProtKB-EC"/>
</dbReference>
<dbReference type="InterPro" id="IPR043128">
    <property type="entry name" value="Rev_trsase/Diguanyl_cyclase"/>
</dbReference>
<dbReference type="EMBL" id="GBXI01017046">
    <property type="protein sequence ID" value="JAC97245.1"/>
    <property type="molecule type" value="Transcribed_RNA"/>
</dbReference>
<name>A0A0A1WEZ6_ZEUCU</name>
<dbReference type="GO" id="GO:0003676">
    <property type="term" value="F:nucleic acid binding"/>
    <property type="evidence" value="ECO:0007669"/>
    <property type="project" value="InterPro"/>
</dbReference>
<dbReference type="GO" id="GO:0015074">
    <property type="term" value="P:DNA integration"/>
    <property type="evidence" value="ECO:0007669"/>
    <property type="project" value="InterPro"/>
</dbReference>
<feature type="compositionally biased region" description="Basic residues" evidence="8">
    <location>
        <begin position="1028"/>
        <end position="1040"/>
    </location>
</feature>
<dbReference type="SUPFAM" id="SSF56672">
    <property type="entry name" value="DNA/RNA polymerases"/>
    <property type="match status" value="1"/>
</dbReference>
<evidence type="ECO:0000256" key="6">
    <source>
        <dbReference type="ARBA" id="ARBA00022801"/>
    </source>
</evidence>
<dbReference type="SUPFAM" id="SSF50630">
    <property type="entry name" value="Acid proteases"/>
    <property type="match status" value="1"/>
</dbReference>
<dbReference type="FunFam" id="2.40.70.10:FF:000130">
    <property type="entry name" value="Retrovirus-related Pol polyprotein from transposon opus-like Protein"/>
    <property type="match status" value="1"/>
</dbReference>
<evidence type="ECO:0000259" key="10">
    <source>
        <dbReference type="PROSITE" id="PS50878"/>
    </source>
</evidence>
<dbReference type="Gene3D" id="3.10.10.10">
    <property type="entry name" value="HIV Type 1 Reverse Transcriptase, subunit A, domain 1"/>
    <property type="match status" value="1"/>
</dbReference>
<dbReference type="InterPro" id="IPR041577">
    <property type="entry name" value="RT_RNaseH_2"/>
</dbReference>